<dbReference type="EMBL" id="POSP01000003">
    <property type="protein sequence ID" value="PND38904.1"/>
    <property type="molecule type" value="Genomic_DNA"/>
</dbReference>
<dbReference type="Gene3D" id="3.40.50.300">
    <property type="entry name" value="P-loop containing nucleotide triphosphate hydrolases"/>
    <property type="match status" value="1"/>
</dbReference>
<evidence type="ECO:0000313" key="2">
    <source>
        <dbReference type="EMBL" id="PND38904.1"/>
    </source>
</evidence>
<proteinExistence type="predicted"/>
<organism evidence="2 3">
    <name type="scientific">Kinneretia aquatilis</name>
    <dbReference type="NCBI Taxonomy" id="2070761"/>
    <lineage>
        <taxon>Bacteria</taxon>
        <taxon>Pseudomonadati</taxon>
        <taxon>Pseudomonadota</taxon>
        <taxon>Betaproteobacteria</taxon>
        <taxon>Burkholderiales</taxon>
        <taxon>Sphaerotilaceae</taxon>
        <taxon>Roseateles</taxon>
    </lineage>
</organism>
<comment type="caution">
    <text evidence="2">The sequence shown here is derived from an EMBL/GenBank/DDBJ whole genome shotgun (WGS) entry which is preliminary data.</text>
</comment>
<dbReference type="Pfam" id="PF13401">
    <property type="entry name" value="AAA_22"/>
    <property type="match status" value="1"/>
</dbReference>
<dbReference type="SUPFAM" id="SSF52540">
    <property type="entry name" value="P-loop containing nucleoside triphosphate hydrolases"/>
    <property type="match status" value="1"/>
</dbReference>
<dbReference type="Gene3D" id="3.90.70.10">
    <property type="entry name" value="Cysteine proteinases"/>
    <property type="match status" value="1"/>
</dbReference>
<dbReference type="InterPro" id="IPR003593">
    <property type="entry name" value="AAA+_ATPase"/>
</dbReference>
<dbReference type="Proteomes" id="UP000235916">
    <property type="component" value="Unassembled WGS sequence"/>
</dbReference>
<name>A0A2N8KZM1_9BURK</name>
<evidence type="ECO:0000259" key="1">
    <source>
        <dbReference type="SMART" id="SM00382"/>
    </source>
</evidence>
<dbReference type="SUPFAM" id="SSF47090">
    <property type="entry name" value="PGBD-like"/>
    <property type="match status" value="1"/>
</dbReference>
<dbReference type="SMART" id="SM00382">
    <property type="entry name" value="AAA"/>
    <property type="match status" value="1"/>
</dbReference>
<dbReference type="GO" id="GO:0016887">
    <property type="term" value="F:ATP hydrolysis activity"/>
    <property type="evidence" value="ECO:0007669"/>
    <property type="project" value="InterPro"/>
</dbReference>
<sequence>MYASYFGLKHAPFSIAPDPHYLFMSERHREALAHLLYGLEGGGGFVLLTGEIGAGKTTVCRCFLEQIPPNCNVAYIFNPKLTVRELLQAICDEFHVPVPAGAQTVKDYLDPLNAFLLAQHAAGRNNVLIIDEAQNLSADVLEQLRLLTNLETATRKLLQVVLIGQPELRGMLARPELEQLAQRVIARFHLGALSEAETAQYIQHRMKVAGLTGPLPLDHAALRRVHRLTRGVPRRINLLCDRALLGAYAGSQAKVTPAIVRQAAAEVFDAPPASPGRGLPRLGFGLAVLSAVVLVGAGLTWAVQTQSSAGRKQAASSAALLAATPSVPASAAASSVPAAASAAAPPASAASSMPPPERPTAEPLQLADWTPSDAGAWAALAERWGLPLAPNEAKPCDAAALQGLQCYRSVSGSLSLIRLMDRPVLLTLQRPGQAPALAALVGLDGQELTLWVDGRPRRLALAELASAWRGEFSTLWRAPPGYAERAANAGPLREWLAGQLDALSRSAVPGGAPAAASAVLPGWAELSPRIQAFQASQGLQPDGRVGPITLMQLNRAAGVDEPRLAPAR</sequence>
<dbReference type="OrthoDB" id="9783370at2"/>
<dbReference type="PANTHER" id="PTHR35894">
    <property type="entry name" value="GENERAL SECRETION PATHWAY PROTEIN A-RELATED"/>
    <property type="match status" value="1"/>
</dbReference>
<gene>
    <name evidence="2" type="ORF">C1O66_16135</name>
</gene>
<dbReference type="InterPro" id="IPR049945">
    <property type="entry name" value="AAA_22"/>
</dbReference>
<evidence type="ECO:0000313" key="3">
    <source>
        <dbReference type="Proteomes" id="UP000235916"/>
    </source>
</evidence>
<keyword evidence="3" id="KW-1185">Reference proteome</keyword>
<reference evidence="2 3" key="1">
    <citation type="submission" date="2018-01" db="EMBL/GenBank/DDBJ databases">
        <title>Draft genome sequence of Paucibacter aquatile CR182 isolated from freshwater of the Nakdong River.</title>
        <authorList>
            <person name="Choi A."/>
            <person name="Chung E.J."/>
        </authorList>
    </citation>
    <scope>NUCLEOTIDE SEQUENCE [LARGE SCALE GENOMIC DNA]</scope>
    <source>
        <strain evidence="2 3">CR182</strain>
    </source>
</reference>
<dbReference type="AlphaFoldDB" id="A0A2N8KZM1"/>
<accession>A0A2N8KZM1</accession>
<dbReference type="PANTHER" id="PTHR35894:SF1">
    <property type="entry name" value="PHOSPHORIBULOKINASE _ URIDINE KINASE FAMILY"/>
    <property type="match status" value="1"/>
</dbReference>
<dbReference type="InterPro" id="IPR027417">
    <property type="entry name" value="P-loop_NTPase"/>
</dbReference>
<dbReference type="InterPro" id="IPR036365">
    <property type="entry name" value="PGBD-like_sf"/>
</dbReference>
<dbReference type="RefSeq" id="WP_102768821.1">
    <property type="nucleotide sequence ID" value="NZ_POSP01000003.1"/>
</dbReference>
<protein>
    <submittedName>
        <fullName evidence="2">Peptidoglycan-binding protein</fullName>
    </submittedName>
</protein>
<feature type="domain" description="AAA+ ATPase" evidence="1">
    <location>
        <begin position="42"/>
        <end position="187"/>
    </location>
</feature>
<dbReference type="InterPro" id="IPR052026">
    <property type="entry name" value="ExeA_AAA_ATPase_DNA-bind"/>
</dbReference>